<evidence type="ECO:0000313" key="2">
    <source>
        <dbReference type="EMBL" id="SHG32397.1"/>
    </source>
</evidence>
<evidence type="ECO:0000313" key="3">
    <source>
        <dbReference type="Proteomes" id="UP000184368"/>
    </source>
</evidence>
<dbReference type="Pfam" id="PF13715">
    <property type="entry name" value="CarbopepD_reg_2"/>
    <property type="match status" value="1"/>
</dbReference>
<gene>
    <name evidence="2" type="ORF">SAMN05444008_1264</name>
</gene>
<proteinExistence type="predicted"/>
<dbReference type="EMBL" id="FQUO01000026">
    <property type="protein sequence ID" value="SHG32397.1"/>
    <property type="molecule type" value="Genomic_DNA"/>
</dbReference>
<name>A0A1M5IVP2_9BACT</name>
<dbReference type="Proteomes" id="UP000184368">
    <property type="component" value="Unassembled WGS sequence"/>
</dbReference>
<organism evidence="2 3">
    <name type="scientific">Cnuella takakiae</name>
    <dbReference type="NCBI Taxonomy" id="1302690"/>
    <lineage>
        <taxon>Bacteria</taxon>
        <taxon>Pseudomonadati</taxon>
        <taxon>Bacteroidota</taxon>
        <taxon>Chitinophagia</taxon>
        <taxon>Chitinophagales</taxon>
        <taxon>Chitinophagaceae</taxon>
        <taxon>Cnuella</taxon>
    </lineage>
</organism>
<evidence type="ECO:0000256" key="1">
    <source>
        <dbReference type="SAM" id="SignalP"/>
    </source>
</evidence>
<feature type="signal peptide" evidence="1">
    <location>
        <begin position="1"/>
        <end position="19"/>
    </location>
</feature>
<dbReference type="Pfam" id="PF18939">
    <property type="entry name" value="DUF5686"/>
    <property type="match status" value="1"/>
</dbReference>
<dbReference type="InterPro" id="IPR043741">
    <property type="entry name" value="DUF5686"/>
</dbReference>
<protein>
    <submittedName>
        <fullName evidence="2">CarboxypepD_reg-like domain-containing protein</fullName>
    </submittedName>
</protein>
<keyword evidence="3" id="KW-1185">Reference proteome</keyword>
<dbReference type="Gene3D" id="2.60.40.1120">
    <property type="entry name" value="Carboxypeptidase-like, regulatory domain"/>
    <property type="match status" value="1"/>
</dbReference>
<accession>A0A1M5IVP2</accession>
<dbReference type="STRING" id="1302690.BUE76_05640"/>
<keyword evidence="1" id="KW-0732">Signal</keyword>
<dbReference type="InterPro" id="IPR008969">
    <property type="entry name" value="CarboxyPept-like_regulatory"/>
</dbReference>
<sequence>MKSLLLLLCCVLLQQLCIAANLTGTIMDNNGKLLPYASLTVKGTKKGVVANGQGRYVLELAPGSYTITCQYVGYKTEEKSITLGQENLVVNFTLTTQNLTMATVVVKKGVDPAMGIIRETIRKRDFYANQVDSLTVDVYIKGLLRSRAVPDKFFGQKIDKKEMQKEGMDSLGRGILFLSESVTKVSLKRPDKVKMEVVSSRESGGGFGFSFPSFINFYANNVTLLTNSINSRGFVSPISDNAFHYYRFRYEGDFFEHGKIINRIRVTPRRKFEPLFEGFVNIIDGEWRFHSLELTTTKEYQMELLDTLKVTQLHGEVTNNIWRTQNQVVYVAAKKFGFDITGNFLNVYTNYDLEPSFGKKHFNRVLLSYDTSFNKKDSTYWSRVRPVPLEPDEKRDFVVKDSIHQVARDSMFTRSNIDSLRKNQKPVKLKQFFIGGVRRNYYSSKAFSTYRLEPFIQQLQYNTVEGVVVAIDHSLEVRPRQGSFNYTLRNYTRYGINNQRLNALGELTISPKDNSFRNRYLAVAGGSRVSQFNRDNPIHPLTNAVSTLVYGNNWMKLYENSFVQLRYNNRLENGLQINVEGLYESRRPLENTTDYAFRKTGNKFTPNHPVELANVPFEKNRALVTTLRLSFQPGQRYIQFPRYKVPIGSKYPTLDLEYAKAIPGILDADADFDRWQFSVHDNMNLKLKGEFRYRISAGGFLNKNRVDIPDYTHFIGNRTIINNNYLNSFQLAPYYRYSNTENIYGLVHAEHHFNGLLTNKIPLFKRLKWNLVAGTNTFYVNRDNYYAEVFAGLENIFKLLRVDFVSAYQAAPGAHYGIRVGFSGVLGGMVQLNTQ</sequence>
<dbReference type="AlphaFoldDB" id="A0A1M5IVP2"/>
<feature type="chain" id="PRO_5012544867" evidence="1">
    <location>
        <begin position="20"/>
        <end position="835"/>
    </location>
</feature>
<dbReference type="SUPFAM" id="SSF49464">
    <property type="entry name" value="Carboxypeptidase regulatory domain-like"/>
    <property type="match status" value="1"/>
</dbReference>
<dbReference type="RefSeq" id="WP_073048449.1">
    <property type="nucleotide sequence ID" value="NZ_FQUO01000026.1"/>
</dbReference>
<dbReference type="OrthoDB" id="983143at2"/>
<reference evidence="2 3" key="1">
    <citation type="submission" date="2016-11" db="EMBL/GenBank/DDBJ databases">
        <authorList>
            <person name="Jaros S."/>
            <person name="Januszkiewicz K."/>
            <person name="Wedrychowicz H."/>
        </authorList>
    </citation>
    <scope>NUCLEOTIDE SEQUENCE [LARGE SCALE GENOMIC DNA]</scope>
    <source>
        <strain evidence="2 3">DSM 26897</strain>
    </source>
</reference>